<evidence type="ECO:0000313" key="7">
    <source>
        <dbReference type="Proteomes" id="UP000218323"/>
    </source>
</evidence>
<evidence type="ECO:0000256" key="2">
    <source>
        <dbReference type="ARBA" id="ARBA00023136"/>
    </source>
</evidence>
<dbReference type="EMBL" id="NWVC01000003">
    <property type="protein sequence ID" value="PCG14382.1"/>
    <property type="molecule type" value="Genomic_DNA"/>
</dbReference>
<feature type="chain" id="PRO_5012246512" evidence="5">
    <location>
        <begin position="21"/>
        <end position="948"/>
    </location>
</feature>
<dbReference type="PANTHER" id="PTHR47234:SF1">
    <property type="entry name" value="TONB-DEPENDENT RECEPTOR"/>
    <property type="match status" value="1"/>
</dbReference>
<evidence type="ECO:0000256" key="5">
    <source>
        <dbReference type="SAM" id="SignalP"/>
    </source>
</evidence>
<keyword evidence="6" id="KW-0675">Receptor</keyword>
<feature type="compositionally biased region" description="Gly residues" evidence="4">
    <location>
        <begin position="737"/>
        <end position="780"/>
    </location>
</feature>
<dbReference type="RefSeq" id="WP_096640735.1">
    <property type="nucleotide sequence ID" value="NZ_JBHIWA010000023.1"/>
</dbReference>
<keyword evidence="2" id="KW-0472">Membrane</keyword>
<name>A0A2A4I9B4_9SPHN</name>
<dbReference type="SUPFAM" id="SSF56935">
    <property type="entry name" value="Porins"/>
    <property type="match status" value="1"/>
</dbReference>
<dbReference type="Gene3D" id="2.170.130.10">
    <property type="entry name" value="TonB-dependent receptor, plug domain"/>
    <property type="match status" value="1"/>
</dbReference>
<keyword evidence="5" id="KW-0732">Signal</keyword>
<comment type="caution">
    <text evidence="6">The sequence shown here is derived from an EMBL/GenBank/DDBJ whole genome shotgun (WGS) entry which is preliminary data.</text>
</comment>
<protein>
    <submittedName>
        <fullName evidence="6">TonB-dependent receptor</fullName>
    </submittedName>
</protein>
<organism evidence="6 7">
    <name type="scientific">Sphingomonas adhaesiva</name>
    <dbReference type="NCBI Taxonomy" id="28212"/>
    <lineage>
        <taxon>Bacteria</taxon>
        <taxon>Pseudomonadati</taxon>
        <taxon>Pseudomonadota</taxon>
        <taxon>Alphaproteobacteria</taxon>
        <taxon>Sphingomonadales</taxon>
        <taxon>Sphingomonadaceae</taxon>
        <taxon>Sphingomonas</taxon>
    </lineage>
</organism>
<keyword evidence="7" id="KW-1185">Reference proteome</keyword>
<evidence type="ECO:0000256" key="3">
    <source>
        <dbReference type="ARBA" id="ARBA00023237"/>
    </source>
</evidence>
<accession>A0A2A4I9B4</accession>
<dbReference type="GO" id="GO:0009279">
    <property type="term" value="C:cell outer membrane"/>
    <property type="evidence" value="ECO:0007669"/>
    <property type="project" value="UniProtKB-SubCell"/>
</dbReference>
<feature type="signal peptide" evidence="5">
    <location>
        <begin position="1"/>
        <end position="20"/>
    </location>
</feature>
<feature type="region of interest" description="Disordered" evidence="4">
    <location>
        <begin position="26"/>
        <end position="76"/>
    </location>
</feature>
<evidence type="ECO:0000313" key="6">
    <source>
        <dbReference type="EMBL" id="PCG14382.1"/>
    </source>
</evidence>
<feature type="region of interest" description="Disordered" evidence="4">
    <location>
        <begin position="722"/>
        <end position="780"/>
    </location>
</feature>
<dbReference type="Proteomes" id="UP000218323">
    <property type="component" value="Unassembled WGS sequence"/>
</dbReference>
<comment type="subcellular location">
    <subcellularLocation>
        <location evidence="1">Cell outer membrane</location>
    </subcellularLocation>
</comment>
<dbReference type="AlphaFoldDB" id="A0A2A4I9B4"/>
<gene>
    <name evidence="6" type="ORF">COA07_07460</name>
</gene>
<dbReference type="PANTHER" id="PTHR47234">
    <property type="match status" value="1"/>
</dbReference>
<dbReference type="InterPro" id="IPR037066">
    <property type="entry name" value="Plug_dom_sf"/>
</dbReference>
<sequence length="948" mass="97881">MRSICWLLAGVAGLPAAAVAQVGASGAEQTPGTVPPAGAAAASPDPVSAPAPTLAAQPTPRTAPPPASEEDEEEGAPDIVVTGSRRQPGAVIGDIPPEQQLSPADIRSYGVGSVTELLAELTPQTTSGRGAGGGPVILLNGRRISGFQEIRDLPTEAIARVDILPEEVALKYGYRADQRVVNFVLRRRFRAVTAELNGRAATEGGREQGGAEADIVRIRRDDRINLHLEYNRAGALSEAERDIRQPPATAAIAGNVVGAGALGPGLGNVAGVPASAASAAPAIGDFAATPNTTDQGAYRTLLASSRNVAANGTYATTIFGNVAASLNATVDHTRTVADRGLATLSLQLPVGNPFSPFSQPVTVSRAFDGIGPLTQVVDTTNLHLGSTLNGDKGRWRWSVTGSVDRADSDTVTQAGLDGAAFQARLLAGDATANPYAPLSSGLSLGRLPDNVGRSRSTTAGLDALASGPVFALPAGDANTSIRIGASTSDFSSRSTRGGVASPPGDVARDIGNMQVNLDLPIASRSADVLAGIGNLSLNGNLAADHLSDFGTLWTIGYGVNWSPIDAVRVIASVTDQDEAPSAQQLGNPLVTTPGVRVFDYVRGTTATVTTITGGNRGLVADNRHALKLGLNLTPWKQKDISFRADFTRQSTDDPIAAFPAATAAIAQAFPGRFQRDAADNLLQIDSRPINFARSEQSQIRYGVNVSFRLKSQLQRQIEAYRAGTGPNPFEGLRPPGGWRGGADGNGGAAGARPGGGAGAGAGAGGGDRPRGGFGGGGRFGGGGGQAGGRLQFALYHTWHLTDRVTIADGGPVLNLLEGDAIGSAGGQPRHELEGQAGYVNNGLGARLSVNFQSATRVAGGTAAAPQTLNFGSLATANLRLFADLGGRLDWVKAHPWMRGTRVTVQVDNLFNTRQRVTDQTGQVPIGFQPDYLDPLGRTVRVVLRKLFF</sequence>
<dbReference type="Gene3D" id="2.40.170.20">
    <property type="entry name" value="TonB-dependent receptor, beta-barrel domain"/>
    <property type="match status" value="1"/>
</dbReference>
<evidence type="ECO:0000256" key="1">
    <source>
        <dbReference type="ARBA" id="ARBA00004442"/>
    </source>
</evidence>
<evidence type="ECO:0000256" key="4">
    <source>
        <dbReference type="SAM" id="MobiDB-lite"/>
    </source>
</evidence>
<keyword evidence="3" id="KW-0998">Cell outer membrane</keyword>
<dbReference type="InterPro" id="IPR036942">
    <property type="entry name" value="Beta-barrel_TonB_sf"/>
</dbReference>
<proteinExistence type="predicted"/>
<feature type="compositionally biased region" description="Low complexity" evidence="4">
    <location>
        <begin position="26"/>
        <end position="60"/>
    </location>
</feature>
<reference evidence="6 7" key="1">
    <citation type="submission" date="2017-09" db="EMBL/GenBank/DDBJ databases">
        <title>Sphingomonas adhaesiva DSM 7418, whole genome shotgun sequence.</title>
        <authorList>
            <person name="Feng G."/>
            <person name="Zhu H."/>
        </authorList>
    </citation>
    <scope>NUCLEOTIDE SEQUENCE [LARGE SCALE GENOMIC DNA]</scope>
    <source>
        <strain evidence="6 7">DSM 7418</strain>
    </source>
</reference>